<dbReference type="Pfam" id="PF00440">
    <property type="entry name" value="TetR_N"/>
    <property type="match status" value="1"/>
</dbReference>
<dbReference type="PANTHER" id="PTHR30055">
    <property type="entry name" value="HTH-TYPE TRANSCRIPTIONAL REGULATOR RUTR"/>
    <property type="match status" value="1"/>
</dbReference>
<proteinExistence type="predicted"/>
<keyword evidence="3 5" id="KW-0238">DNA-binding</keyword>
<evidence type="ECO:0000256" key="1">
    <source>
        <dbReference type="ARBA" id="ARBA00022491"/>
    </source>
</evidence>
<dbReference type="SUPFAM" id="SSF48498">
    <property type="entry name" value="Tetracyclin repressor-like, C-terminal domain"/>
    <property type="match status" value="1"/>
</dbReference>
<dbReference type="Pfam" id="PF02909">
    <property type="entry name" value="TetR_C_1"/>
    <property type="match status" value="1"/>
</dbReference>
<name>A0A2U9KD57_9ACTN</name>
<dbReference type="PANTHER" id="PTHR30055:SF151">
    <property type="entry name" value="TRANSCRIPTIONAL REGULATORY PROTEIN"/>
    <property type="match status" value="1"/>
</dbReference>
<dbReference type="AlphaFoldDB" id="A0A2U9KD57"/>
<keyword evidence="4" id="KW-0804">Transcription</keyword>
<dbReference type="InterPro" id="IPR036271">
    <property type="entry name" value="Tet_transcr_reg_TetR-rel_C_sf"/>
</dbReference>
<dbReference type="GO" id="GO:0046677">
    <property type="term" value="P:response to antibiotic"/>
    <property type="evidence" value="ECO:0007669"/>
    <property type="project" value="InterPro"/>
</dbReference>
<evidence type="ECO:0000313" key="7">
    <source>
        <dbReference type="EMBL" id="AWS27346.1"/>
    </source>
</evidence>
<accession>A0A2U9KD57</accession>
<dbReference type="Gene3D" id="1.10.357.10">
    <property type="entry name" value="Tetracycline Repressor, domain 2"/>
    <property type="match status" value="1"/>
</dbReference>
<organism evidence="7">
    <name type="scientific">Streptosporangium sp. KD35</name>
    <dbReference type="NCBI Taxonomy" id="2162663"/>
    <lineage>
        <taxon>Bacteria</taxon>
        <taxon>Bacillati</taxon>
        <taxon>Actinomycetota</taxon>
        <taxon>Actinomycetes</taxon>
        <taxon>Streptosporangiales</taxon>
        <taxon>Streptosporangiaceae</taxon>
        <taxon>Streptosporangium</taxon>
    </lineage>
</organism>
<dbReference type="InterPro" id="IPR003012">
    <property type="entry name" value="Tet_transcr_reg_TetR"/>
</dbReference>
<dbReference type="GO" id="GO:0000976">
    <property type="term" value="F:transcription cis-regulatory region binding"/>
    <property type="evidence" value="ECO:0007669"/>
    <property type="project" value="TreeGrafter"/>
</dbReference>
<keyword evidence="1" id="KW-0678">Repressor</keyword>
<dbReference type="SUPFAM" id="SSF46689">
    <property type="entry name" value="Homeodomain-like"/>
    <property type="match status" value="1"/>
</dbReference>
<dbReference type="EMBL" id="MH203088">
    <property type="protein sequence ID" value="AWS27346.1"/>
    <property type="molecule type" value="Genomic_DNA"/>
</dbReference>
<evidence type="ECO:0000256" key="3">
    <source>
        <dbReference type="ARBA" id="ARBA00023125"/>
    </source>
</evidence>
<dbReference type="InterPro" id="IPR009057">
    <property type="entry name" value="Homeodomain-like_sf"/>
</dbReference>
<reference evidence="7" key="1">
    <citation type="submission" date="2018-04" db="EMBL/GenBank/DDBJ databases">
        <title>Secondary Metabolite Response of Diverse Hypogean Actinomycetes to Chemical and Biological Stimuli.</title>
        <authorList>
            <person name="Covington B.C."/>
            <person name="Spraggins J.M."/>
            <person name="Ynigex-Gutierrez A.E."/>
            <person name="Bachmann B.O."/>
        </authorList>
    </citation>
    <scope>NUCLEOTIDE SEQUENCE</scope>
    <source>
        <strain evidence="7">Kd35</strain>
    </source>
</reference>
<dbReference type="InterPro" id="IPR004111">
    <property type="entry name" value="Repressor_TetR_C"/>
</dbReference>
<evidence type="ECO:0000256" key="4">
    <source>
        <dbReference type="ARBA" id="ARBA00023163"/>
    </source>
</evidence>
<evidence type="ECO:0000259" key="6">
    <source>
        <dbReference type="PROSITE" id="PS50977"/>
    </source>
</evidence>
<feature type="domain" description="HTH tetR-type" evidence="6">
    <location>
        <begin position="6"/>
        <end position="66"/>
    </location>
</feature>
<dbReference type="InterPro" id="IPR050109">
    <property type="entry name" value="HTH-type_TetR-like_transc_reg"/>
</dbReference>
<feature type="DNA-binding region" description="H-T-H motif" evidence="5">
    <location>
        <begin position="29"/>
        <end position="48"/>
    </location>
</feature>
<evidence type="ECO:0000256" key="2">
    <source>
        <dbReference type="ARBA" id="ARBA00023015"/>
    </source>
</evidence>
<dbReference type="InterPro" id="IPR001647">
    <property type="entry name" value="HTH_TetR"/>
</dbReference>
<protein>
    <submittedName>
        <fullName evidence="7">FunR10</fullName>
    </submittedName>
</protein>
<evidence type="ECO:0000256" key="5">
    <source>
        <dbReference type="PROSITE-ProRule" id="PRU00335"/>
    </source>
</evidence>
<dbReference type="GO" id="GO:0045892">
    <property type="term" value="P:negative regulation of DNA-templated transcription"/>
    <property type="evidence" value="ECO:0007669"/>
    <property type="project" value="InterPro"/>
</dbReference>
<keyword evidence="2" id="KW-0805">Transcription regulation</keyword>
<dbReference type="GO" id="GO:0003700">
    <property type="term" value="F:DNA-binding transcription factor activity"/>
    <property type="evidence" value="ECO:0007669"/>
    <property type="project" value="TreeGrafter"/>
</dbReference>
<sequence>MPRPRSLTQDQISAAALAVIDRDGLAALSMRVVAQELGVSTMALYRYVSDRQELEGLVVELVLGGVDVSPPSGTSWRERIAVLVGRMRDRVGAHPNVVPLTMTHRHRSAGVLRWSEAVLGIFAEAGVEGPDRVIALRGLLSYVIGAIQLEHLGPLSGAGTVAITELSHAEFPHMAETAGHARLIGADEEFRGGLDLVLRGMREA</sequence>
<dbReference type="PRINTS" id="PR00400">
    <property type="entry name" value="TETREPRESSOR"/>
</dbReference>
<dbReference type="PROSITE" id="PS50977">
    <property type="entry name" value="HTH_TETR_2"/>
    <property type="match status" value="1"/>
</dbReference>